<sequence length="64" mass="7630">MLTGEDTITPLHYEKYTKRLGTQGGRRVCETYNNFYNNNNNEREPKRMRADMCYKNELGFVIFS</sequence>
<evidence type="ECO:0000313" key="1">
    <source>
        <dbReference type="Proteomes" id="UP000887565"/>
    </source>
</evidence>
<name>A0A915JCN0_ROMCU</name>
<evidence type="ECO:0000313" key="2">
    <source>
        <dbReference type="WBParaSite" id="nRc.2.0.1.t24234-RA"/>
    </source>
</evidence>
<protein>
    <submittedName>
        <fullName evidence="2">Uncharacterized protein</fullName>
    </submittedName>
</protein>
<organism evidence="1 2">
    <name type="scientific">Romanomermis culicivorax</name>
    <name type="common">Nematode worm</name>
    <dbReference type="NCBI Taxonomy" id="13658"/>
    <lineage>
        <taxon>Eukaryota</taxon>
        <taxon>Metazoa</taxon>
        <taxon>Ecdysozoa</taxon>
        <taxon>Nematoda</taxon>
        <taxon>Enoplea</taxon>
        <taxon>Dorylaimia</taxon>
        <taxon>Mermithida</taxon>
        <taxon>Mermithoidea</taxon>
        <taxon>Mermithidae</taxon>
        <taxon>Romanomermis</taxon>
    </lineage>
</organism>
<dbReference type="AlphaFoldDB" id="A0A915JCN0"/>
<accession>A0A915JCN0</accession>
<reference evidence="2" key="1">
    <citation type="submission" date="2022-11" db="UniProtKB">
        <authorList>
            <consortium name="WormBaseParasite"/>
        </authorList>
    </citation>
    <scope>IDENTIFICATION</scope>
</reference>
<keyword evidence="1" id="KW-1185">Reference proteome</keyword>
<dbReference type="WBParaSite" id="nRc.2.0.1.t24234-RA">
    <property type="protein sequence ID" value="nRc.2.0.1.t24234-RA"/>
    <property type="gene ID" value="nRc.2.0.1.g24234"/>
</dbReference>
<proteinExistence type="predicted"/>
<dbReference type="Proteomes" id="UP000887565">
    <property type="component" value="Unplaced"/>
</dbReference>